<keyword evidence="5" id="KW-1015">Disulfide bond</keyword>
<feature type="domain" description="GAIN-B" evidence="6">
    <location>
        <begin position="15"/>
        <end position="144"/>
    </location>
</feature>
<gene>
    <name evidence="8" type="primary">LOC106511857</name>
</gene>
<evidence type="ECO:0000256" key="3">
    <source>
        <dbReference type="ARBA" id="ARBA00022989"/>
    </source>
</evidence>
<dbReference type="PROSITE" id="PS50221">
    <property type="entry name" value="GAIN_B"/>
    <property type="match status" value="1"/>
</dbReference>
<dbReference type="GO" id="GO:0004930">
    <property type="term" value="F:G protein-coupled receptor activity"/>
    <property type="evidence" value="ECO:0007669"/>
    <property type="project" value="TreeGrafter"/>
</dbReference>
<comment type="subcellular location">
    <subcellularLocation>
        <location evidence="1">Membrane</location>
    </subcellularLocation>
</comment>
<dbReference type="Proteomes" id="UP000192220">
    <property type="component" value="Unplaced"/>
</dbReference>
<evidence type="ECO:0000313" key="7">
    <source>
        <dbReference type="Proteomes" id="UP000192220"/>
    </source>
</evidence>
<evidence type="ECO:0000256" key="1">
    <source>
        <dbReference type="ARBA" id="ARBA00004370"/>
    </source>
</evidence>
<protein>
    <submittedName>
        <fullName evidence="8">Adhesion G protein-coupled receptor E4</fullName>
    </submittedName>
</protein>
<dbReference type="RefSeq" id="XP_013856040.1">
    <property type="nucleotide sequence ID" value="XM_014000586.1"/>
</dbReference>
<feature type="non-terminal residue" evidence="8">
    <location>
        <position position="144"/>
    </location>
</feature>
<evidence type="ECO:0000259" key="6">
    <source>
        <dbReference type="PROSITE" id="PS50221"/>
    </source>
</evidence>
<dbReference type="InParanoid" id="A0A2I4AKK0"/>
<organism evidence="7 8">
    <name type="scientific">Austrofundulus limnaeus</name>
    <name type="common">Annual killifish</name>
    <dbReference type="NCBI Taxonomy" id="52670"/>
    <lineage>
        <taxon>Eukaryota</taxon>
        <taxon>Metazoa</taxon>
        <taxon>Chordata</taxon>
        <taxon>Craniata</taxon>
        <taxon>Vertebrata</taxon>
        <taxon>Euteleostomi</taxon>
        <taxon>Actinopterygii</taxon>
        <taxon>Neopterygii</taxon>
        <taxon>Teleostei</taxon>
        <taxon>Neoteleostei</taxon>
        <taxon>Acanthomorphata</taxon>
        <taxon>Ovalentaria</taxon>
        <taxon>Atherinomorphae</taxon>
        <taxon>Cyprinodontiformes</taxon>
        <taxon>Rivulidae</taxon>
        <taxon>Austrofundulus</taxon>
    </lineage>
</organism>
<dbReference type="GO" id="GO:0005886">
    <property type="term" value="C:plasma membrane"/>
    <property type="evidence" value="ECO:0007669"/>
    <property type="project" value="TreeGrafter"/>
</dbReference>
<dbReference type="STRING" id="52670.A0A2I4AKK0"/>
<sequence>MSTSFVLCVRLSPSSELELLVHTGPVQTQEVKTLSVKNAKLDINMEVAAGNPSQYPGFTVASLLSYSNLEDFTNGFFSGMKQEENQIFKIISKVVTVTVSNTDTNHLKEPVRITLYHTEQPNEASQTCVFWDSSEDGGKWSTRG</sequence>
<dbReference type="Gene3D" id="2.60.220.50">
    <property type="match status" value="1"/>
</dbReference>
<evidence type="ECO:0000256" key="2">
    <source>
        <dbReference type="ARBA" id="ARBA00022692"/>
    </source>
</evidence>
<evidence type="ECO:0000256" key="5">
    <source>
        <dbReference type="ARBA" id="ARBA00023157"/>
    </source>
</evidence>
<dbReference type="GeneID" id="106511857"/>
<dbReference type="PANTHER" id="PTHR12011:SF433">
    <property type="entry name" value="ADHESION G PROTEIN-COUPLED RECEPTOR E1-LIKE-RELATED"/>
    <property type="match status" value="1"/>
</dbReference>
<dbReference type="GO" id="GO:0007189">
    <property type="term" value="P:adenylate cyclase-activating G protein-coupled receptor signaling pathway"/>
    <property type="evidence" value="ECO:0007669"/>
    <property type="project" value="TreeGrafter"/>
</dbReference>
<keyword evidence="7" id="KW-1185">Reference proteome</keyword>
<evidence type="ECO:0000313" key="8">
    <source>
        <dbReference type="RefSeq" id="XP_013856040.1"/>
    </source>
</evidence>
<name>A0A2I4AKK0_AUSLI</name>
<reference evidence="8" key="1">
    <citation type="submission" date="2025-08" db="UniProtKB">
        <authorList>
            <consortium name="RefSeq"/>
        </authorList>
    </citation>
    <scope>IDENTIFICATION</scope>
</reference>
<keyword evidence="2" id="KW-0812">Transmembrane</keyword>
<dbReference type="PANTHER" id="PTHR12011">
    <property type="entry name" value="ADHESION G-PROTEIN COUPLED RECEPTOR"/>
    <property type="match status" value="1"/>
</dbReference>
<keyword evidence="3" id="KW-1133">Transmembrane helix</keyword>
<dbReference type="AlphaFoldDB" id="A0A2I4AKK0"/>
<keyword evidence="4" id="KW-0472">Membrane</keyword>
<dbReference type="KEGG" id="alim:106511857"/>
<dbReference type="InterPro" id="IPR046338">
    <property type="entry name" value="GAIN_dom_sf"/>
</dbReference>
<accession>A0A2I4AKK0</accession>
<evidence type="ECO:0000256" key="4">
    <source>
        <dbReference type="ARBA" id="ARBA00023136"/>
    </source>
</evidence>
<keyword evidence="8" id="KW-0675">Receptor</keyword>
<proteinExistence type="predicted"/>
<dbReference type="InterPro" id="IPR057244">
    <property type="entry name" value="GAIN_B"/>
</dbReference>